<dbReference type="EMBL" id="PKPP01000029">
    <property type="protein sequence ID" value="PWA99238.1"/>
    <property type="molecule type" value="Genomic_DNA"/>
</dbReference>
<dbReference type="PRINTS" id="PR00625">
    <property type="entry name" value="JDOMAIN"/>
</dbReference>
<dbReference type="SMART" id="SM00271">
    <property type="entry name" value="DnaJ"/>
    <property type="match status" value="1"/>
</dbReference>
<feature type="transmembrane region" description="Helical" evidence="6">
    <location>
        <begin position="121"/>
        <end position="144"/>
    </location>
</feature>
<dbReference type="PROSITE" id="PS00636">
    <property type="entry name" value="DNAJ_1"/>
    <property type="match status" value="1"/>
</dbReference>
<comment type="subcellular location">
    <subcellularLocation>
        <location evidence="1">Endoplasmic reticulum membrane</location>
        <topology evidence="1">Single-pass membrane protein</topology>
    </subcellularLocation>
</comment>
<dbReference type="Proteomes" id="UP000245207">
    <property type="component" value="Unassembled WGS sequence"/>
</dbReference>
<dbReference type="GO" id="GO:0005789">
    <property type="term" value="C:endoplasmic reticulum membrane"/>
    <property type="evidence" value="ECO:0007669"/>
    <property type="project" value="UniProtKB-SubCell"/>
</dbReference>
<proteinExistence type="predicted"/>
<gene>
    <name evidence="8" type="ORF">CTI12_AA010680</name>
</gene>
<dbReference type="PANTHER" id="PTHR43908:SF3">
    <property type="entry name" value="AT29763P-RELATED"/>
    <property type="match status" value="1"/>
</dbReference>
<keyword evidence="5 6" id="KW-0472">Membrane</keyword>
<evidence type="ECO:0000256" key="3">
    <source>
        <dbReference type="ARBA" id="ARBA00022824"/>
    </source>
</evidence>
<dbReference type="PROSITE" id="PS50076">
    <property type="entry name" value="DNAJ_2"/>
    <property type="match status" value="1"/>
</dbReference>
<evidence type="ECO:0000256" key="1">
    <source>
        <dbReference type="ARBA" id="ARBA00004389"/>
    </source>
</evidence>
<dbReference type="InterPro" id="IPR001623">
    <property type="entry name" value="DnaJ_domain"/>
</dbReference>
<evidence type="ECO:0000256" key="5">
    <source>
        <dbReference type="ARBA" id="ARBA00023136"/>
    </source>
</evidence>
<dbReference type="STRING" id="35608.A0A2U1QMM3"/>
<dbReference type="CDD" id="cd06257">
    <property type="entry name" value="DnaJ"/>
    <property type="match status" value="1"/>
</dbReference>
<evidence type="ECO:0000313" key="8">
    <source>
        <dbReference type="EMBL" id="PWA99238.1"/>
    </source>
</evidence>
<dbReference type="Pfam" id="PF09320">
    <property type="entry name" value="DUF1977"/>
    <property type="match status" value="1"/>
</dbReference>
<keyword evidence="3" id="KW-0256">Endoplasmic reticulum</keyword>
<dbReference type="SUPFAM" id="SSF46565">
    <property type="entry name" value="Chaperone J-domain"/>
    <property type="match status" value="1"/>
</dbReference>
<evidence type="ECO:0000259" key="7">
    <source>
        <dbReference type="PROSITE" id="PS50076"/>
    </source>
</evidence>
<keyword evidence="9" id="KW-1185">Reference proteome</keyword>
<keyword evidence="4 6" id="KW-1133">Transmembrane helix</keyword>
<dbReference type="AlphaFoldDB" id="A0A2U1QMM3"/>
<dbReference type="InterPro" id="IPR036869">
    <property type="entry name" value="J_dom_sf"/>
</dbReference>
<accession>A0A2U1QMM3</accession>
<dbReference type="OrthoDB" id="10250354at2759"/>
<protein>
    <submittedName>
        <fullName evidence="8">Chaperone protein dnaJ 49</fullName>
    </submittedName>
</protein>
<name>A0A2U1QMM3_ARTAN</name>
<dbReference type="GO" id="GO:0030544">
    <property type="term" value="F:Hsp70 protein binding"/>
    <property type="evidence" value="ECO:0007669"/>
    <property type="project" value="TreeGrafter"/>
</dbReference>
<keyword evidence="2 6" id="KW-0812">Transmembrane</keyword>
<evidence type="ECO:0000256" key="2">
    <source>
        <dbReference type="ARBA" id="ARBA00022692"/>
    </source>
</evidence>
<sequence length="239" mass="28214">MACKKLKAIAITPAFGALRFFGDTLYDTLYIFADPSVRLVSKINRTTDYYQILGLRKKCSAEEIRKAYNRISLMVHPDKNKARGSEEAFKKVNKAYQCLIDEYSRKCYDTRCEREREHNKSICLVCIIVTWIIVGAVCLDIAIMKQKAPYKMRMYNEYQLPKMTTEYRIEFYVESSNEFDEKYPLGSRARADIENTITKDYICMLRHDCYYEQRRRSQRRDFPTPQCDKLQSLGMHEQG</sequence>
<feature type="domain" description="J" evidence="7">
    <location>
        <begin position="48"/>
        <end position="112"/>
    </location>
</feature>
<dbReference type="PANTHER" id="PTHR43908">
    <property type="entry name" value="AT29763P-RELATED"/>
    <property type="match status" value="1"/>
</dbReference>
<dbReference type="GO" id="GO:0071218">
    <property type="term" value="P:cellular response to misfolded protein"/>
    <property type="evidence" value="ECO:0007669"/>
    <property type="project" value="TreeGrafter"/>
</dbReference>
<evidence type="ECO:0000313" key="9">
    <source>
        <dbReference type="Proteomes" id="UP000245207"/>
    </source>
</evidence>
<dbReference type="InterPro" id="IPR051100">
    <property type="entry name" value="DnaJ_subfamily_B/C"/>
</dbReference>
<dbReference type="InterPro" id="IPR015399">
    <property type="entry name" value="DUF1977_DnaJ-like"/>
</dbReference>
<comment type="caution">
    <text evidence="8">The sequence shown here is derived from an EMBL/GenBank/DDBJ whole genome shotgun (WGS) entry which is preliminary data.</text>
</comment>
<reference evidence="8 9" key="1">
    <citation type="journal article" date="2018" name="Mol. Plant">
        <title>The genome of Artemisia annua provides insight into the evolution of Asteraceae family and artemisinin biosynthesis.</title>
        <authorList>
            <person name="Shen Q."/>
            <person name="Zhang L."/>
            <person name="Liao Z."/>
            <person name="Wang S."/>
            <person name="Yan T."/>
            <person name="Shi P."/>
            <person name="Liu M."/>
            <person name="Fu X."/>
            <person name="Pan Q."/>
            <person name="Wang Y."/>
            <person name="Lv Z."/>
            <person name="Lu X."/>
            <person name="Zhang F."/>
            <person name="Jiang W."/>
            <person name="Ma Y."/>
            <person name="Chen M."/>
            <person name="Hao X."/>
            <person name="Li L."/>
            <person name="Tang Y."/>
            <person name="Lv G."/>
            <person name="Zhou Y."/>
            <person name="Sun X."/>
            <person name="Brodelius P.E."/>
            <person name="Rose J.K.C."/>
            <person name="Tang K."/>
        </authorList>
    </citation>
    <scope>NUCLEOTIDE SEQUENCE [LARGE SCALE GENOMIC DNA]</scope>
    <source>
        <strain evidence="9">cv. Huhao1</strain>
        <tissue evidence="8">Leaf</tissue>
    </source>
</reference>
<organism evidence="8 9">
    <name type="scientific">Artemisia annua</name>
    <name type="common">Sweet wormwood</name>
    <dbReference type="NCBI Taxonomy" id="35608"/>
    <lineage>
        <taxon>Eukaryota</taxon>
        <taxon>Viridiplantae</taxon>
        <taxon>Streptophyta</taxon>
        <taxon>Embryophyta</taxon>
        <taxon>Tracheophyta</taxon>
        <taxon>Spermatophyta</taxon>
        <taxon>Magnoliopsida</taxon>
        <taxon>eudicotyledons</taxon>
        <taxon>Gunneridae</taxon>
        <taxon>Pentapetalae</taxon>
        <taxon>asterids</taxon>
        <taxon>campanulids</taxon>
        <taxon>Asterales</taxon>
        <taxon>Asteraceae</taxon>
        <taxon>Asteroideae</taxon>
        <taxon>Anthemideae</taxon>
        <taxon>Artemisiinae</taxon>
        <taxon>Artemisia</taxon>
    </lineage>
</organism>
<evidence type="ECO:0000256" key="6">
    <source>
        <dbReference type="SAM" id="Phobius"/>
    </source>
</evidence>
<dbReference type="Gene3D" id="1.10.287.110">
    <property type="entry name" value="DnaJ domain"/>
    <property type="match status" value="1"/>
</dbReference>
<evidence type="ECO:0000256" key="4">
    <source>
        <dbReference type="ARBA" id="ARBA00022989"/>
    </source>
</evidence>
<dbReference type="Pfam" id="PF00226">
    <property type="entry name" value="DnaJ"/>
    <property type="match status" value="1"/>
</dbReference>
<dbReference type="InterPro" id="IPR018253">
    <property type="entry name" value="DnaJ_domain_CS"/>
</dbReference>